<dbReference type="PANTHER" id="PTHR40394">
    <property type="entry name" value="LIPOPROTEIN-RELATED"/>
    <property type="match status" value="1"/>
</dbReference>
<keyword evidence="3" id="KW-1185">Reference proteome</keyword>
<name>A0A1I0PUT5_9BACT</name>
<evidence type="ECO:0008006" key="4">
    <source>
        <dbReference type="Google" id="ProtNLM"/>
    </source>
</evidence>
<dbReference type="Proteomes" id="UP000199310">
    <property type="component" value="Unassembled WGS sequence"/>
</dbReference>
<dbReference type="AlphaFoldDB" id="A0A1I0PUT5"/>
<evidence type="ECO:0000313" key="2">
    <source>
        <dbReference type="EMBL" id="SEW18232.1"/>
    </source>
</evidence>
<reference evidence="3" key="1">
    <citation type="submission" date="2016-10" db="EMBL/GenBank/DDBJ databases">
        <authorList>
            <person name="Varghese N."/>
            <person name="Submissions S."/>
        </authorList>
    </citation>
    <scope>NUCLEOTIDE SEQUENCE [LARGE SCALE GENOMIC DNA]</scope>
    <source>
        <strain evidence="3">DSM 3695</strain>
    </source>
</reference>
<feature type="transmembrane region" description="Helical" evidence="1">
    <location>
        <begin position="97"/>
        <end position="119"/>
    </location>
</feature>
<evidence type="ECO:0000313" key="3">
    <source>
        <dbReference type="Proteomes" id="UP000199310"/>
    </source>
</evidence>
<dbReference type="STRING" id="29529.SAMN04488122_1006"/>
<accession>A0A1I0PUT5</accession>
<gene>
    <name evidence="2" type="ORF">SAMN04488122_1006</name>
</gene>
<keyword evidence="1" id="KW-0472">Membrane</keyword>
<dbReference type="Pfam" id="PF11821">
    <property type="entry name" value="ActD"/>
    <property type="match status" value="1"/>
</dbReference>
<proteinExistence type="predicted"/>
<dbReference type="OrthoDB" id="9792475at2"/>
<dbReference type="InterPro" id="IPR021776">
    <property type="entry name" value="ActD"/>
</dbReference>
<sequence>MAVKKFVVGLFDDEAVLFPAVKKVRTAGYKLHDVYTPFPIHGLDHAMGLRETSLHTAGFIYGITGTTTALSFMSWVFNVDWPLNIGGKPHFPLPAFIPITFELTVLFAAVGMVMTFCYLCQLMPGVKKHIFHPRQTDDKFVMVIELTEKTNAEEVKTFLAAAGAQDINEQKAEAGWWFGRYDKDDEPYLRKIQTAANA</sequence>
<keyword evidence="1" id="KW-0812">Transmembrane</keyword>
<keyword evidence="1" id="KW-1133">Transmembrane helix</keyword>
<organism evidence="2 3">
    <name type="scientific">Chitinophaga arvensicola</name>
    <dbReference type="NCBI Taxonomy" id="29529"/>
    <lineage>
        <taxon>Bacteria</taxon>
        <taxon>Pseudomonadati</taxon>
        <taxon>Bacteroidota</taxon>
        <taxon>Chitinophagia</taxon>
        <taxon>Chitinophagales</taxon>
        <taxon>Chitinophagaceae</taxon>
        <taxon>Chitinophaga</taxon>
    </lineage>
</organism>
<dbReference type="EMBL" id="FOJG01000001">
    <property type="protein sequence ID" value="SEW18232.1"/>
    <property type="molecule type" value="Genomic_DNA"/>
</dbReference>
<evidence type="ECO:0000256" key="1">
    <source>
        <dbReference type="SAM" id="Phobius"/>
    </source>
</evidence>
<protein>
    <recommendedName>
        <fullName evidence="4">Quinol:cytochrome c oxidoreductase membrane protein</fullName>
    </recommendedName>
</protein>
<dbReference type="RefSeq" id="WP_089891352.1">
    <property type="nucleotide sequence ID" value="NZ_FOJG01000001.1"/>
</dbReference>
<feature type="transmembrane region" description="Helical" evidence="1">
    <location>
        <begin position="57"/>
        <end position="77"/>
    </location>
</feature>
<dbReference type="PANTHER" id="PTHR40394:SF2">
    <property type="entry name" value="QUINOL:CYTOCHROME C OXIDOREDUCTASE MEMBRANE PROTEIN"/>
    <property type="match status" value="1"/>
</dbReference>